<dbReference type="Proteomes" id="UP000177232">
    <property type="component" value="Unassembled WGS sequence"/>
</dbReference>
<dbReference type="SMART" id="SM00382">
    <property type="entry name" value="AAA"/>
    <property type="match status" value="1"/>
</dbReference>
<dbReference type="InterPro" id="IPR003593">
    <property type="entry name" value="AAA+_ATPase"/>
</dbReference>
<evidence type="ECO:0000313" key="2">
    <source>
        <dbReference type="EMBL" id="OGG64865.1"/>
    </source>
</evidence>
<protein>
    <recommendedName>
        <fullName evidence="1">AAA+ ATPase domain-containing protein</fullName>
    </recommendedName>
</protein>
<dbReference type="InterPro" id="IPR029491">
    <property type="entry name" value="Helicase_HTH"/>
</dbReference>
<proteinExistence type="predicted"/>
<gene>
    <name evidence="2" type="ORF">A3C94_01270</name>
</gene>
<dbReference type="Pfam" id="PF05970">
    <property type="entry name" value="PIF1"/>
    <property type="match status" value="1"/>
</dbReference>
<dbReference type="STRING" id="1798496.A3C94_01270"/>
<dbReference type="PANTHER" id="PTHR47642:SF5">
    <property type="entry name" value="ATP-DEPENDENT DNA HELICASE"/>
    <property type="match status" value="1"/>
</dbReference>
<dbReference type="InterPro" id="IPR027417">
    <property type="entry name" value="P-loop_NTPase"/>
</dbReference>
<reference evidence="2 3" key="1">
    <citation type="journal article" date="2016" name="Nat. Commun.">
        <title>Thousands of microbial genomes shed light on interconnected biogeochemical processes in an aquifer system.</title>
        <authorList>
            <person name="Anantharaman K."/>
            <person name="Brown C.T."/>
            <person name="Hug L.A."/>
            <person name="Sharon I."/>
            <person name="Castelle C.J."/>
            <person name="Probst A.J."/>
            <person name="Thomas B.C."/>
            <person name="Singh A."/>
            <person name="Wilkins M.J."/>
            <person name="Karaoz U."/>
            <person name="Brodie E.L."/>
            <person name="Williams K.H."/>
            <person name="Hubbard S.S."/>
            <person name="Banfield J.F."/>
        </authorList>
    </citation>
    <scope>NUCLEOTIDE SEQUENCE [LARGE SCALE GENOMIC DNA]</scope>
</reference>
<dbReference type="PANTHER" id="PTHR47642">
    <property type="entry name" value="ATP-DEPENDENT DNA HELICASE"/>
    <property type="match status" value="1"/>
</dbReference>
<name>A0A1F6DTU4_9BACT</name>
<evidence type="ECO:0000259" key="1">
    <source>
        <dbReference type="SMART" id="SM00382"/>
    </source>
</evidence>
<feature type="domain" description="AAA+ ATPase" evidence="1">
    <location>
        <begin position="12"/>
        <end position="169"/>
    </location>
</feature>
<sequence>MTQAEALAILKTGANVFLTGEPGSGKTHTINEFVAWLRSSGIEPSVTAATGIAATHVGGMTLHAWSGIGIAENLSRADVDRIASKEHVAKRIAKAKVLIIEEISMLSSATFEMADAVCREVRRVDRPFGGLTVVLVGDFFQLPPVARRSFSEGGPVSRAREVQFAYTSPVWRDLNLLTCYLTEQYRQDDGDFLNVLSAIRSGQVEELHYEMLMTRQISPSEIPSISEVPKLFSHNADVDRINAGELAKLKGVSKKFRMSSKGKDSLVEGLIRGCLSPEVLELKEGAAVMFTKNSPQGKFVNGTLGVVADWSAEGLPIIEIRSPSTGSTGSPQASSGHRLRVTAEPMEWRVEEQGKVKASIAQIPLRLAYAMTVHKSQGMSMDAAIMDLSRAFEYGQGYVALSRVRRLSGVYLTGLNERALQVHPEIVEKDKDFRAASDAAREAFAPRPDSGQAGMSETEIIEMQKKFVKAMGGAFVTENTKHEAPSFAQGLRQGTRNPKQIKNSKNKIGGLPGRLAETLQTVRDAKTLREAAKQRGFVASTIVHHLEELAELGCLVRADFAHLIPLNIIDEIHEALAATEGDRLSPVFHALRGRHSFETIRLVRLMRSN</sequence>
<dbReference type="Pfam" id="PF14493">
    <property type="entry name" value="HTH_40"/>
    <property type="match status" value="1"/>
</dbReference>
<dbReference type="GO" id="GO:0003678">
    <property type="term" value="F:DNA helicase activity"/>
    <property type="evidence" value="ECO:0007669"/>
    <property type="project" value="InterPro"/>
</dbReference>
<dbReference type="CDD" id="cd18037">
    <property type="entry name" value="DEXSc_Pif1_like"/>
    <property type="match status" value="1"/>
</dbReference>
<comment type="caution">
    <text evidence="2">The sequence shown here is derived from an EMBL/GenBank/DDBJ whole genome shotgun (WGS) entry which is preliminary data.</text>
</comment>
<dbReference type="CDD" id="cd18809">
    <property type="entry name" value="SF1_C_RecD"/>
    <property type="match status" value="1"/>
</dbReference>
<accession>A0A1F6DTU4</accession>
<dbReference type="InterPro" id="IPR051055">
    <property type="entry name" value="PIF1_helicase"/>
</dbReference>
<evidence type="ECO:0000313" key="3">
    <source>
        <dbReference type="Proteomes" id="UP000177232"/>
    </source>
</evidence>
<dbReference type="AlphaFoldDB" id="A0A1F6DTU4"/>
<organism evidence="2 3">
    <name type="scientific">Candidatus Kaiserbacteria bacterium RIFCSPHIGHO2_02_FULL_55_17</name>
    <dbReference type="NCBI Taxonomy" id="1798496"/>
    <lineage>
        <taxon>Bacteria</taxon>
        <taxon>Candidatus Kaiseribacteriota</taxon>
    </lineage>
</organism>
<dbReference type="GO" id="GO:0006281">
    <property type="term" value="P:DNA repair"/>
    <property type="evidence" value="ECO:0007669"/>
    <property type="project" value="InterPro"/>
</dbReference>
<dbReference type="GO" id="GO:0000723">
    <property type="term" value="P:telomere maintenance"/>
    <property type="evidence" value="ECO:0007669"/>
    <property type="project" value="InterPro"/>
</dbReference>
<dbReference type="Gene3D" id="1.10.10.1390">
    <property type="entry name" value="ATP-dependent DNA helicase RecQ"/>
    <property type="match status" value="1"/>
</dbReference>
<dbReference type="Gene3D" id="3.40.50.300">
    <property type="entry name" value="P-loop containing nucleotide triphosphate hydrolases"/>
    <property type="match status" value="2"/>
</dbReference>
<dbReference type="SUPFAM" id="SSF52540">
    <property type="entry name" value="P-loop containing nucleoside triphosphate hydrolases"/>
    <property type="match status" value="2"/>
</dbReference>
<dbReference type="EMBL" id="MFLJ01000009">
    <property type="protein sequence ID" value="OGG64865.1"/>
    <property type="molecule type" value="Genomic_DNA"/>
</dbReference>
<dbReference type="InterPro" id="IPR010285">
    <property type="entry name" value="DNA_helicase_pif1-like_DEAD"/>
</dbReference>